<accession>A0AAF0I5F7</accession>
<sequence length="314" mass="35843">MPIPVSPLSSLPPVKIRDLPRIFIKEELARYFNATPPEDIVPCDYAIWRCSETGFEFAEPRIPGNNAFYEWISNMPHYYPDHRWEYDIVAAKLNDVAVWDRPLRVLDIGCGSGNFLAKLPPRVEKWGLDSTPSAISKCRERGIHALNNTMSEAIAQDESLRSSFDCVTAFHCLEHVADPVDFIGEMIQFLAPIGRLFVSTPYSPMSFESDWFDVQNHPPHHLGRWNKTAYQRLAALQGMQVKLHMPPAAPLLARMFQTTRYRLVGPTRPLSRIRQTVAMLAHIPTTLRILVHQLKRERIAGRMAADTVLVEFNQ</sequence>
<reference evidence="1" key="1">
    <citation type="submission" date="2023-03" db="EMBL/GenBank/DDBJ databases">
        <title>Lomoglobus Profundus gen. nov., sp. nov., a novel member of the phylum Verrucomicrobia, isolated from deep-marine sediment of South China Sea.</title>
        <authorList>
            <person name="Ahmad T."/>
            <person name="Ishaq S.E."/>
            <person name="Wang F."/>
        </authorList>
    </citation>
    <scope>NUCLEOTIDE SEQUENCE</scope>
    <source>
        <strain evidence="1">LMO-M01</strain>
    </source>
</reference>
<dbReference type="GO" id="GO:0032259">
    <property type="term" value="P:methylation"/>
    <property type="evidence" value="ECO:0007669"/>
    <property type="project" value="UniProtKB-KW"/>
</dbReference>
<gene>
    <name evidence="1" type="ORF">PXH66_10780</name>
</gene>
<dbReference type="PANTHER" id="PTHR43861:SF1">
    <property type="entry name" value="TRANS-ACONITATE 2-METHYLTRANSFERASE"/>
    <property type="match status" value="1"/>
</dbReference>
<evidence type="ECO:0000313" key="1">
    <source>
        <dbReference type="EMBL" id="WED67333.1"/>
    </source>
</evidence>
<dbReference type="Proteomes" id="UP001218638">
    <property type="component" value="Chromosome"/>
</dbReference>
<dbReference type="EMBL" id="CP119075">
    <property type="protein sequence ID" value="WED67333.1"/>
    <property type="molecule type" value="Genomic_DNA"/>
</dbReference>
<keyword evidence="2" id="KW-1185">Reference proteome</keyword>
<organism evidence="1 2">
    <name type="scientific">Synoicihabitans lomoniglobus</name>
    <dbReference type="NCBI Taxonomy" id="2909285"/>
    <lineage>
        <taxon>Bacteria</taxon>
        <taxon>Pseudomonadati</taxon>
        <taxon>Verrucomicrobiota</taxon>
        <taxon>Opitutia</taxon>
        <taxon>Opitutales</taxon>
        <taxon>Opitutaceae</taxon>
        <taxon>Synoicihabitans</taxon>
    </lineage>
</organism>
<evidence type="ECO:0000313" key="2">
    <source>
        <dbReference type="Proteomes" id="UP001218638"/>
    </source>
</evidence>
<dbReference type="GO" id="GO:0008168">
    <property type="term" value="F:methyltransferase activity"/>
    <property type="evidence" value="ECO:0007669"/>
    <property type="project" value="UniProtKB-KW"/>
</dbReference>
<dbReference type="PANTHER" id="PTHR43861">
    <property type="entry name" value="TRANS-ACONITATE 2-METHYLTRANSFERASE-RELATED"/>
    <property type="match status" value="1"/>
</dbReference>
<dbReference type="SUPFAM" id="SSF53335">
    <property type="entry name" value="S-adenosyl-L-methionine-dependent methyltransferases"/>
    <property type="match status" value="1"/>
</dbReference>
<keyword evidence="1" id="KW-0808">Transferase</keyword>
<name>A0AAF0I5F7_9BACT</name>
<dbReference type="CDD" id="cd02440">
    <property type="entry name" value="AdoMet_MTases"/>
    <property type="match status" value="1"/>
</dbReference>
<protein>
    <submittedName>
        <fullName evidence="1">Class I SAM-dependent methyltransferase</fullName>
    </submittedName>
</protein>
<proteinExistence type="predicted"/>
<dbReference type="KEGG" id="slom:PXH66_10780"/>
<keyword evidence="1" id="KW-0489">Methyltransferase</keyword>
<dbReference type="AlphaFoldDB" id="A0AAF0I5F7"/>
<dbReference type="RefSeq" id="WP_330932359.1">
    <property type="nucleotide sequence ID" value="NZ_CP119075.1"/>
</dbReference>
<dbReference type="Gene3D" id="3.40.50.150">
    <property type="entry name" value="Vaccinia Virus protein VP39"/>
    <property type="match status" value="1"/>
</dbReference>
<dbReference type="InterPro" id="IPR029063">
    <property type="entry name" value="SAM-dependent_MTases_sf"/>
</dbReference>
<dbReference type="Pfam" id="PF13489">
    <property type="entry name" value="Methyltransf_23"/>
    <property type="match status" value="1"/>
</dbReference>